<dbReference type="RefSeq" id="WP_301118289.1">
    <property type="nucleotide sequence ID" value="NZ_JAUHPX010000002.1"/>
</dbReference>
<dbReference type="AlphaFoldDB" id="A0AAW7M408"/>
<evidence type="ECO:0000259" key="5">
    <source>
        <dbReference type="SMART" id="SM01266"/>
    </source>
</evidence>
<dbReference type="InterPro" id="IPR051159">
    <property type="entry name" value="Hexapeptide_acetyltransf"/>
</dbReference>
<sequence>MTRAHEIKAAMAEVPVEDPARTEYDKLAADEWFRYRAGPELADMQRATLARLRDLNGAYFEDPEGSTAALAALVGECGPGLDFRPPVYLEYRERVRFGSNVFINANLMILGSGIVTIGDNALIGPDARFYTVNHAFDVETRREGWERAFPITLEADVWLGGSVVICPGVTIGRGSVVAAGSVVTKDVPPMTVVGGNPARVLRTL</sequence>
<evidence type="ECO:0000256" key="3">
    <source>
        <dbReference type="ARBA" id="ARBA00022737"/>
    </source>
</evidence>
<keyword evidence="3" id="KW-0677">Repeat</keyword>
<dbReference type="FunFam" id="2.160.10.10:FF:000025">
    <property type="entry name" value="Hexapeptide-repeat containing-acetyltransferase"/>
    <property type="match status" value="1"/>
</dbReference>
<dbReference type="EMBL" id="JAUHPX010000002">
    <property type="protein sequence ID" value="MDN4487217.1"/>
    <property type="molecule type" value="Genomic_DNA"/>
</dbReference>
<dbReference type="InterPro" id="IPR011004">
    <property type="entry name" value="Trimer_LpxA-like_sf"/>
</dbReference>
<name>A0AAW7M408_9MICO</name>
<organism evidence="6 7">
    <name type="scientific">Demequina lignilytica</name>
    <dbReference type="NCBI Taxonomy" id="3051663"/>
    <lineage>
        <taxon>Bacteria</taxon>
        <taxon>Bacillati</taxon>
        <taxon>Actinomycetota</taxon>
        <taxon>Actinomycetes</taxon>
        <taxon>Micrococcales</taxon>
        <taxon>Demequinaceae</taxon>
        <taxon>Demequina</taxon>
    </lineage>
</organism>
<evidence type="ECO:0000256" key="4">
    <source>
        <dbReference type="ARBA" id="ARBA00023315"/>
    </source>
</evidence>
<reference evidence="6" key="1">
    <citation type="submission" date="2023-06" db="EMBL/GenBank/DDBJ databases">
        <title>Sysu t00039.</title>
        <authorList>
            <person name="Gao L."/>
            <person name="Fang B.-Z."/>
            <person name="Li W.-J."/>
        </authorList>
    </citation>
    <scope>NUCLEOTIDE SEQUENCE</scope>
    <source>
        <strain evidence="6">SYSU T00039</strain>
    </source>
</reference>
<evidence type="ECO:0000256" key="2">
    <source>
        <dbReference type="ARBA" id="ARBA00022679"/>
    </source>
</evidence>
<keyword evidence="2 6" id="KW-0808">Transferase</keyword>
<evidence type="ECO:0000313" key="7">
    <source>
        <dbReference type="Proteomes" id="UP001172737"/>
    </source>
</evidence>
<comment type="caution">
    <text evidence="6">The sequence shown here is derived from an EMBL/GenBank/DDBJ whole genome shotgun (WGS) entry which is preliminary data.</text>
</comment>
<dbReference type="SMART" id="SM01266">
    <property type="entry name" value="Mac"/>
    <property type="match status" value="1"/>
</dbReference>
<dbReference type="PROSITE" id="PS00101">
    <property type="entry name" value="HEXAPEP_TRANSFERASES"/>
    <property type="match status" value="1"/>
</dbReference>
<dbReference type="Gene3D" id="2.160.10.10">
    <property type="entry name" value="Hexapeptide repeat proteins"/>
    <property type="match status" value="1"/>
</dbReference>
<dbReference type="EC" id="2.3.1.-" evidence="6"/>
<dbReference type="GO" id="GO:0016407">
    <property type="term" value="F:acetyltransferase activity"/>
    <property type="evidence" value="ECO:0007669"/>
    <property type="project" value="InterPro"/>
</dbReference>
<dbReference type="GO" id="GO:0008374">
    <property type="term" value="F:O-acyltransferase activity"/>
    <property type="evidence" value="ECO:0007669"/>
    <property type="project" value="TreeGrafter"/>
</dbReference>
<dbReference type="Proteomes" id="UP001172737">
    <property type="component" value="Unassembled WGS sequence"/>
</dbReference>
<keyword evidence="7" id="KW-1185">Reference proteome</keyword>
<dbReference type="PANTHER" id="PTHR23416:SF23">
    <property type="entry name" value="ACETYLTRANSFERASE C18B11.09C-RELATED"/>
    <property type="match status" value="1"/>
</dbReference>
<dbReference type="CDD" id="cd03357">
    <property type="entry name" value="LbH_MAT_GAT"/>
    <property type="match status" value="1"/>
</dbReference>
<accession>A0AAW7M408</accession>
<keyword evidence="4 6" id="KW-0012">Acyltransferase</keyword>
<evidence type="ECO:0000256" key="1">
    <source>
        <dbReference type="ARBA" id="ARBA00007274"/>
    </source>
</evidence>
<dbReference type="SUPFAM" id="SSF51161">
    <property type="entry name" value="Trimeric LpxA-like enzymes"/>
    <property type="match status" value="1"/>
</dbReference>
<dbReference type="InterPro" id="IPR018357">
    <property type="entry name" value="Hexapep_transf_CS"/>
</dbReference>
<gene>
    <name evidence="6" type="ORF">QQX10_03450</name>
</gene>
<dbReference type="InterPro" id="IPR001451">
    <property type="entry name" value="Hexapep"/>
</dbReference>
<dbReference type="PANTHER" id="PTHR23416">
    <property type="entry name" value="SIALIC ACID SYNTHASE-RELATED"/>
    <property type="match status" value="1"/>
</dbReference>
<protein>
    <submittedName>
        <fullName evidence="6">Sugar O-acetyltransferase</fullName>
        <ecNumber evidence="6">2.3.1.-</ecNumber>
    </submittedName>
</protein>
<evidence type="ECO:0000313" key="6">
    <source>
        <dbReference type="EMBL" id="MDN4487217.1"/>
    </source>
</evidence>
<feature type="domain" description="Maltose/galactoside acetyltransferase" evidence="5">
    <location>
        <begin position="24"/>
        <end position="79"/>
    </location>
</feature>
<comment type="similarity">
    <text evidence="1">Belongs to the transferase hexapeptide repeat family.</text>
</comment>
<dbReference type="Pfam" id="PF00132">
    <property type="entry name" value="Hexapep"/>
    <property type="match status" value="1"/>
</dbReference>
<proteinExistence type="inferred from homology"/>
<dbReference type="InterPro" id="IPR024688">
    <property type="entry name" value="Mac_dom"/>
</dbReference>